<reference evidence="2 3" key="1">
    <citation type="submission" date="2014-04" db="EMBL/GenBank/DDBJ databases">
        <authorList>
            <consortium name="DOE Joint Genome Institute"/>
            <person name="Kuo A."/>
            <person name="Tarkka M."/>
            <person name="Buscot F."/>
            <person name="Kohler A."/>
            <person name="Nagy L.G."/>
            <person name="Floudas D."/>
            <person name="Copeland A."/>
            <person name="Barry K.W."/>
            <person name="Cichocki N."/>
            <person name="Veneault-Fourrey C."/>
            <person name="LaButti K."/>
            <person name="Lindquist E.A."/>
            <person name="Lipzen A."/>
            <person name="Lundell T."/>
            <person name="Morin E."/>
            <person name="Murat C."/>
            <person name="Sun H."/>
            <person name="Tunlid A."/>
            <person name="Henrissat B."/>
            <person name="Grigoriev I.V."/>
            <person name="Hibbett D.S."/>
            <person name="Martin F."/>
            <person name="Nordberg H.P."/>
            <person name="Cantor M.N."/>
            <person name="Hua S.X."/>
        </authorList>
    </citation>
    <scope>NUCLEOTIDE SEQUENCE [LARGE SCALE GENOMIC DNA]</scope>
    <source>
        <strain evidence="2 3">F 1598</strain>
    </source>
</reference>
<dbReference type="Proteomes" id="UP000054166">
    <property type="component" value="Unassembled WGS sequence"/>
</dbReference>
<evidence type="ECO:0000313" key="3">
    <source>
        <dbReference type="Proteomes" id="UP000054166"/>
    </source>
</evidence>
<feature type="compositionally biased region" description="Low complexity" evidence="1">
    <location>
        <begin position="136"/>
        <end position="169"/>
    </location>
</feature>
<feature type="compositionally biased region" description="Basic and acidic residues" evidence="1">
    <location>
        <begin position="26"/>
        <end position="35"/>
    </location>
</feature>
<sequence length="270" mass="30163">MNYDVDGYPGSASYYLQPQTDDPDDDVKYNSKDDEPPTTIISRIRSLFSQTTECNHFDYSNQARVPIANIPCRPSDRAFLDIHHQAEYSPNFPDTTYRASAITPTHKFSDIKTIKTIITDFTVPAIRQVPASFTNHTTSHSRIDSDSSSVTGSGSRQSDNSQSHSASSALTCANTPPLTPDSFNGLVLSPSFSSSEILSEQDHYTDSPQLQYQNSIQPGIRIYEEDRSQHIRRLSHSQEIKEGKKPQRPIVCGCTYLSNLTCECLFLIVL</sequence>
<gene>
    <name evidence="2" type="ORF">PILCRDRAFT_421354</name>
</gene>
<dbReference type="HOGENOM" id="CLU_1031020_0_0_1"/>
<proteinExistence type="predicted"/>
<accession>A0A0C3C325</accession>
<evidence type="ECO:0000256" key="1">
    <source>
        <dbReference type="SAM" id="MobiDB-lite"/>
    </source>
</evidence>
<reference evidence="3" key="2">
    <citation type="submission" date="2015-01" db="EMBL/GenBank/DDBJ databases">
        <title>Evolutionary Origins and Diversification of the Mycorrhizal Mutualists.</title>
        <authorList>
            <consortium name="DOE Joint Genome Institute"/>
            <consortium name="Mycorrhizal Genomics Consortium"/>
            <person name="Kohler A."/>
            <person name="Kuo A."/>
            <person name="Nagy L.G."/>
            <person name="Floudas D."/>
            <person name="Copeland A."/>
            <person name="Barry K.W."/>
            <person name="Cichocki N."/>
            <person name="Veneault-Fourrey C."/>
            <person name="LaButti K."/>
            <person name="Lindquist E.A."/>
            <person name="Lipzen A."/>
            <person name="Lundell T."/>
            <person name="Morin E."/>
            <person name="Murat C."/>
            <person name="Riley R."/>
            <person name="Ohm R."/>
            <person name="Sun H."/>
            <person name="Tunlid A."/>
            <person name="Henrissat B."/>
            <person name="Grigoriev I.V."/>
            <person name="Hibbett D.S."/>
            <person name="Martin F."/>
        </authorList>
    </citation>
    <scope>NUCLEOTIDE SEQUENCE [LARGE SCALE GENOMIC DNA]</scope>
    <source>
        <strain evidence="3">F 1598</strain>
    </source>
</reference>
<feature type="region of interest" description="Disordered" evidence="1">
    <location>
        <begin position="1"/>
        <end position="36"/>
    </location>
</feature>
<feature type="region of interest" description="Disordered" evidence="1">
    <location>
        <begin position="133"/>
        <end position="171"/>
    </location>
</feature>
<keyword evidence="3" id="KW-1185">Reference proteome</keyword>
<dbReference type="InParanoid" id="A0A0C3C325"/>
<name>A0A0C3C325_PILCF</name>
<protein>
    <submittedName>
        <fullName evidence="2">Uncharacterized protein</fullName>
    </submittedName>
</protein>
<organism evidence="2 3">
    <name type="scientific">Piloderma croceum (strain F 1598)</name>
    <dbReference type="NCBI Taxonomy" id="765440"/>
    <lineage>
        <taxon>Eukaryota</taxon>
        <taxon>Fungi</taxon>
        <taxon>Dikarya</taxon>
        <taxon>Basidiomycota</taxon>
        <taxon>Agaricomycotina</taxon>
        <taxon>Agaricomycetes</taxon>
        <taxon>Agaricomycetidae</taxon>
        <taxon>Atheliales</taxon>
        <taxon>Atheliaceae</taxon>
        <taxon>Piloderma</taxon>
    </lineage>
</organism>
<evidence type="ECO:0000313" key="2">
    <source>
        <dbReference type="EMBL" id="KIM83972.1"/>
    </source>
</evidence>
<dbReference type="AlphaFoldDB" id="A0A0C3C325"/>
<dbReference type="EMBL" id="KN832989">
    <property type="protein sequence ID" value="KIM83972.1"/>
    <property type="molecule type" value="Genomic_DNA"/>
</dbReference>